<reference evidence="1 2" key="1">
    <citation type="journal article" date="2019" name="Sci. Rep.">
        <title>Orb-weaving spider Araneus ventricosus genome elucidates the spidroin gene catalogue.</title>
        <authorList>
            <person name="Kono N."/>
            <person name="Nakamura H."/>
            <person name="Ohtoshi R."/>
            <person name="Moran D.A.P."/>
            <person name="Shinohara A."/>
            <person name="Yoshida Y."/>
            <person name="Fujiwara M."/>
            <person name="Mori M."/>
            <person name="Tomita M."/>
            <person name="Arakawa K."/>
        </authorList>
    </citation>
    <scope>NUCLEOTIDE SEQUENCE [LARGE SCALE GENOMIC DNA]</scope>
</reference>
<evidence type="ECO:0000313" key="2">
    <source>
        <dbReference type="Proteomes" id="UP000499080"/>
    </source>
</evidence>
<dbReference type="Proteomes" id="UP000499080">
    <property type="component" value="Unassembled WGS sequence"/>
</dbReference>
<organism evidence="1 2">
    <name type="scientific">Araneus ventricosus</name>
    <name type="common">Orbweaver spider</name>
    <name type="synonym">Epeira ventricosa</name>
    <dbReference type="NCBI Taxonomy" id="182803"/>
    <lineage>
        <taxon>Eukaryota</taxon>
        <taxon>Metazoa</taxon>
        <taxon>Ecdysozoa</taxon>
        <taxon>Arthropoda</taxon>
        <taxon>Chelicerata</taxon>
        <taxon>Arachnida</taxon>
        <taxon>Araneae</taxon>
        <taxon>Araneomorphae</taxon>
        <taxon>Entelegynae</taxon>
        <taxon>Araneoidea</taxon>
        <taxon>Araneidae</taxon>
        <taxon>Araneus</taxon>
    </lineage>
</organism>
<proteinExistence type="predicted"/>
<comment type="caution">
    <text evidence="1">The sequence shown here is derived from an EMBL/GenBank/DDBJ whole genome shotgun (WGS) entry which is preliminary data.</text>
</comment>
<sequence length="135" mass="15527">MCVFEEEKLPSSFLHEFVSKSQDTIVLRINVRNLEECGKWALEFGNATKTKWNSRSSNPNGERFVCCLNTAKALKCLPSSGCKEKFIDYFNDGMGITEACKYHEGILLLEEYKEEDMANSAINPPYRAVQHWYDQ</sequence>
<dbReference type="AlphaFoldDB" id="A0A4Y2K7L3"/>
<name>A0A4Y2K7L3_ARAVE</name>
<evidence type="ECO:0000313" key="1">
    <source>
        <dbReference type="EMBL" id="GBM98257.1"/>
    </source>
</evidence>
<gene>
    <name evidence="1" type="ORF">AVEN_168784_1</name>
</gene>
<keyword evidence="2" id="KW-1185">Reference proteome</keyword>
<dbReference type="EMBL" id="BGPR01004308">
    <property type="protein sequence ID" value="GBM98257.1"/>
    <property type="molecule type" value="Genomic_DNA"/>
</dbReference>
<protein>
    <submittedName>
        <fullName evidence="1">Uncharacterized protein</fullName>
    </submittedName>
</protein>
<accession>A0A4Y2K7L3</accession>
<dbReference type="OrthoDB" id="6484970at2759"/>